<dbReference type="OrthoDB" id="2143914at2759"/>
<dbReference type="Gene3D" id="1.10.10.60">
    <property type="entry name" value="Homeodomain-like"/>
    <property type="match status" value="2"/>
</dbReference>
<sequence>MEDYERNSNSPTHEEDSDVRKGPWTEEEDAILVNFVSIHGDARWNHIARSSGLKRTGKSCRLRWLNYLRPDVRRGNITLEEQFMILKLHSLWGNRWSKIAQYLPGRTDNEIKNYWRTRVQKQAKHLRCDVNSNLFKETMRNVWMPRLVERINAQSSPATCEPVESMITTDPGQQPIDEPNPVEPGLFQFNLNHHHQQQHEFVPASELSATSSNSPAETLSDVQGGIVNGSGYDPVGQTGFGEFNDWGCVGGDNMWTDNESFWFLQDHQFCHETASYPYN</sequence>
<protein>
    <submittedName>
        <fullName evidence="10">Uncharacterized protein</fullName>
    </submittedName>
</protein>
<evidence type="ECO:0000256" key="7">
    <source>
        <dbReference type="SAM" id="MobiDB-lite"/>
    </source>
</evidence>
<dbReference type="AlphaFoldDB" id="A0A6D2JY75"/>
<feature type="domain" description="HTH myb-type" evidence="9">
    <location>
        <begin position="16"/>
        <end position="72"/>
    </location>
</feature>
<evidence type="ECO:0000256" key="4">
    <source>
        <dbReference type="ARBA" id="ARBA00023125"/>
    </source>
</evidence>
<dbReference type="InterPro" id="IPR001005">
    <property type="entry name" value="SANT/Myb"/>
</dbReference>
<keyword evidence="2" id="KW-0677">Repeat</keyword>
<evidence type="ECO:0000256" key="1">
    <source>
        <dbReference type="ARBA" id="ARBA00004123"/>
    </source>
</evidence>
<evidence type="ECO:0000313" key="10">
    <source>
        <dbReference type="EMBL" id="CAA7044291.1"/>
    </source>
</evidence>
<comment type="subcellular location">
    <subcellularLocation>
        <location evidence="1">Nucleus</location>
    </subcellularLocation>
</comment>
<keyword evidence="5" id="KW-0804">Transcription</keyword>
<keyword evidence="6" id="KW-0539">Nucleus</keyword>
<evidence type="ECO:0000256" key="3">
    <source>
        <dbReference type="ARBA" id="ARBA00023015"/>
    </source>
</evidence>
<dbReference type="SUPFAM" id="SSF46689">
    <property type="entry name" value="Homeodomain-like"/>
    <property type="match status" value="1"/>
</dbReference>
<evidence type="ECO:0000313" key="11">
    <source>
        <dbReference type="Proteomes" id="UP000467841"/>
    </source>
</evidence>
<dbReference type="EMBL" id="CACVBM020001296">
    <property type="protein sequence ID" value="CAA7044291.1"/>
    <property type="molecule type" value="Genomic_DNA"/>
</dbReference>
<accession>A0A6D2JY75</accession>
<dbReference type="InterPro" id="IPR044676">
    <property type="entry name" value="EOBI/EOBII-like_plant"/>
</dbReference>
<evidence type="ECO:0000256" key="6">
    <source>
        <dbReference type="ARBA" id="ARBA00023242"/>
    </source>
</evidence>
<dbReference type="InterPro" id="IPR009057">
    <property type="entry name" value="Homeodomain-like_sf"/>
</dbReference>
<feature type="region of interest" description="Disordered" evidence="7">
    <location>
        <begin position="1"/>
        <end position="22"/>
    </location>
</feature>
<keyword evidence="4" id="KW-0238">DNA-binding</keyword>
<proteinExistence type="predicted"/>
<dbReference type="Pfam" id="PF00249">
    <property type="entry name" value="Myb_DNA-binding"/>
    <property type="match status" value="2"/>
</dbReference>
<dbReference type="GO" id="GO:0003700">
    <property type="term" value="F:DNA-binding transcription factor activity"/>
    <property type="evidence" value="ECO:0007669"/>
    <property type="project" value="InterPro"/>
</dbReference>
<dbReference type="FunFam" id="1.10.10.60:FF:000011">
    <property type="entry name" value="Myb transcription factor"/>
    <property type="match status" value="1"/>
</dbReference>
<gene>
    <name evidence="10" type="ORF">MERR_LOCUS31526</name>
</gene>
<evidence type="ECO:0000256" key="2">
    <source>
        <dbReference type="ARBA" id="ARBA00022737"/>
    </source>
</evidence>
<feature type="domain" description="Myb-like" evidence="8">
    <location>
        <begin position="69"/>
        <end position="119"/>
    </location>
</feature>
<dbReference type="PROSITE" id="PS50090">
    <property type="entry name" value="MYB_LIKE"/>
    <property type="match status" value="2"/>
</dbReference>
<dbReference type="FunFam" id="1.10.10.60:FF:000107">
    <property type="entry name" value="MYB transcription factor"/>
    <property type="match status" value="1"/>
</dbReference>
<keyword evidence="11" id="KW-1185">Reference proteome</keyword>
<keyword evidence="3" id="KW-0805">Transcription regulation</keyword>
<feature type="domain" description="Myb-like" evidence="8">
    <location>
        <begin position="16"/>
        <end position="68"/>
    </location>
</feature>
<dbReference type="Proteomes" id="UP000467841">
    <property type="component" value="Unassembled WGS sequence"/>
</dbReference>
<feature type="domain" description="HTH myb-type" evidence="9">
    <location>
        <begin position="73"/>
        <end position="123"/>
    </location>
</feature>
<evidence type="ECO:0000259" key="8">
    <source>
        <dbReference type="PROSITE" id="PS50090"/>
    </source>
</evidence>
<comment type="caution">
    <text evidence="10">The sequence shown here is derived from an EMBL/GenBank/DDBJ whole genome shotgun (WGS) entry which is preliminary data.</text>
</comment>
<dbReference type="PANTHER" id="PTHR45675:SF121">
    <property type="entry name" value="ATMYB2"/>
    <property type="match status" value="1"/>
</dbReference>
<evidence type="ECO:0000259" key="9">
    <source>
        <dbReference type="PROSITE" id="PS51294"/>
    </source>
</evidence>
<dbReference type="PROSITE" id="PS51294">
    <property type="entry name" value="HTH_MYB"/>
    <property type="match status" value="2"/>
</dbReference>
<dbReference type="SMART" id="SM00717">
    <property type="entry name" value="SANT"/>
    <property type="match status" value="2"/>
</dbReference>
<dbReference type="PANTHER" id="PTHR45675">
    <property type="entry name" value="MYB TRANSCRIPTION FACTOR-RELATED-RELATED"/>
    <property type="match status" value="1"/>
</dbReference>
<dbReference type="GO" id="GO:0043565">
    <property type="term" value="F:sequence-specific DNA binding"/>
    <property type="evidence" value="ECO:0007669"/>
    <property type="project" value="InterPro"/>
</dbReference>
<dbReference type="GO" id="GO:0005634">
    <property type="term" value="C:nucleus"/>
    <property type="evidence" value="ECO:0007669"/>
    <property type="project" value="UniProtKB-SubCell"/>
</dbReference>
<dbReference type="InterPro" id="IPR017930">
    <property type="entry name" value="Myb_dom"/>
</dbReference>
<dbReference type="CDD" id="cd00167">
    <property type="entry name" value="SANT"/>
    <property type="match status" value="2"/>
</dbReference>
<name>A0A6D2JY75_9BRAS</name>
<reference evidence="10" key="1">
    <citation type="submission" date="2020-01" db="EMBL/GenBank/DDBJ databases">
        <authorList>
            <person name="Mishra B."/>
        </authorList>
    </citation>
    <scope>NUCLEOTIDE SEQUENCE [LARGE SCALE GENOMIC DNA]</scope>
</reference>
<evidence type="ECO:0000256" key="5">
    <source>
        <dbReference type="ARBA" id="ARBA00023163"/>
    </source>
</evidence>
<organism evidence="10 11">
    <name type="scientific">Microthlaspi erraticum</name>
    <dbReference type="NCBI Taxonomy" id="1685480"/>
    <lineage>
        <taxon>Eukaryota</taxon>
        <taxon>Viridiplantae</taxon>
        <taxon>Streptophyta</taxon>
        <taxon>Embryophyta</taxon>
        <taxon>Tracheophyta</taxon>
        <taxon>Spermatophyta</taxon>
        <taxon>Magnoliopsida</taxon>
        <taxon>eudicotyledons</taxon>
        <taxon>Gunneridae</taxon>
        <taxon>Pentapetalae</taxon>
        <taxon>rosids</taxon>
        <taxon>malvids</taxon>
        <taxon>Brassicales</taxon>
        <taxon>Brassicaceae</taxon>
        <taxon>Coluteocarpeae</taxon>
        <taxon>Microthlaspi</taxon>
    </lineage>
</organism>